<dbReference type="EMBL" id="GISG01067620">
    <property type="protein sequence ID" value="MBA4628907.1"/>
    <property type="molecule type" value="Transcribed_RNA"/>
</dbReference>
<reference evidence="2" key="2">
    <citation type="submission" date="2020-07" db="EMBL/GenBank/DDBJ databases">
        <authorList>
            <person name="Vera ALvarez R."/>
            <person name="Arias-Moreno D.M."/>
            <person name="Jimenez-Jacinto V."/>
            <person name="Jimenez-Bremont J.F."/>
            <person name="Swaminathan K."/>
            <person name="Moose S.P."/>
            <person name="Guerrero-Gonzalez M.L."/>
            <person name="Marino-Ramirez L."/>
            <person name="Landsman D."/>
            <person name="Rodriguez-Kessler M."/>
            <person name="Delgado-Sanchez P."/>
        </authorList>
    </citation>
    <scope>NUCLEOTIDE SEQUENCE</scope>
    <source>
        <tissue evidence="2">Cladode</tissue>
    </source>
</reference>
<dbReference type="AlphaFoldDB" id="A0A7C9CYQ6"/>
<organism evidence="2">
    <name type="scientific">Opuntia streptacantha</name>
    <name type="common">Prickly pear cactus</name>
    <name type="synonym">Opuntia cardona</name>
    <dbReference type="NCBI Taxonomy" id="393608"/>
    <lineage>
        <taxon>Eukaryota</taxon>
        <taxon>Viridiplantae</taxon>
        <taxon>Streptophyta</taxon>
        <taxon>Embryophyta</taxon>
        <taxon>Tracheophyta</taxon>
        <taxon>Spermatophyta</taxon>
        <taxon>Magnoliopsida</taxon>
        <taxon>eudicotyledons</taxon>
        <taxon>Gunneridae</taxon>
        <taxon>Pentapetalae</taxon>
        <taxon>Caryophyllales</taxon>
        <taxon>Cactineae</taxon>
        <taxon>Cactaceae</taxon>
        <taxon>Opuntioideae</taxon>
        <taxon>Opuntia</taxon>
    </lineage>
</organism>
<keyword evidence="1" id="KW-1133">Transmembrane helix</keyword>
<reference evidence="2" key="1">
    <citation type="journal article" date="2013" name="J. Plant Res.">
        <title>Effect of fungi and light on seed germination of three Opuntia species from semiarid lands of central Mexico.</title>
        <authorList>
            <person name="Delgado-Sanchez P."/>
            <person name="Jimenez-Bremont J.F."/>
            <person name="Guerrero-Gonzalez Mde L."/>
            <person name="Flores J."/>
        </authorList>
    </citation>
    <scope>NUCLEOTIDE SEQUENCE</scope>
    <source>
        <tissue evidence="2">Cladode</tissue>
    </source>
</reference>
<protein>
    <submittedName>
        <fullName evidence="2">Uncharacterized protein</fullName>
    </submittedName>
</protein>
<feature type="transmembrane region" description="Helical" evidence="1">
    <location>
        <begin position="45"/>
        <end position="63"/>
    </location>
</feature>
<name>A0A7C9CYQ6_OPUST</name>
<keyword evidence="1" id="KW-0472">Membrane</keyword>
<proteinExistence type="predicted"/>
<evidence type="ECO:0000256" key="1">
    <source>
        <dbReference type="SAM" id="Phobius"/>
    </source>
</evidence>
<evidence type="ECO:0000313" key="2">
    <source>
        <dbReference type="EMBL" id="MBA4628907.1"/>
    </source>
</evidence>
<keyword evidence="1" id="KW-0812">Transmembrane</keyword>
<accession>A0A7C9CYQ6</accession>
<sequence length="120" mass="13959">MCKYMLVTWKDMLDVEHKCTLNAFWCKHGVCCIVSIGRYQSWLKWYANTFVCGAVVVYLWQLGQVMCDMYVCNLAMLKKEGKCCPNLSRLRDRNLDVGLNLRPKQNFGRKGVPWSRSVPV</sequence>